<feature type="chain" id="PRO_5047438777" evidence="2">
    <location>
        <begin position="33"/>
        <end position="318"/>
    </location>
</feature>
<comment type="caution">
    <text evidence="4">The sequence shown here is derived from an EMBL/GenBank/DDBJ whole genome shotgun (WGS) entry which is preliminary data.</text>
</comment>
<protein>
    <submittedName>
        <fullName evidence="4">ABC transporter substrate-binding protein</fullName>
    </submittedName>
</protein>
<dbReference type="Pfam" id="PF00497">
    <property type="entry name" value="SBP_bac_3"/>
    <property type="match status" value="1"/>
</dbReference>
<dbReference type="CDD" id="cd01004">
    <property type="entry name" value="PBP2_MidA_like"/>
    <property type="match status" value="1"/>
</dbReference>
<keyword evidence="5" id="KW-1185">Reference proteome</keyword>
<gene>
    <name evidence="4" type="ORF">GCM10009817_36750</name>
</gene>
<organism evidence="4 5">
    <name type="scientific">Terrabacter lapilli</name>
    <dbReference type="NCBI Taxonomy" id="436231"/>
    <lineage>
        <taxon>Bacteria</taxon>
        <taxon>Bacillati</taxon>
        <taxon>Actinomycetota</taxon>
        <taxon>Actinomycetes</taxon>
        <taxon>Micrococcales</taxon>
        <taxon>Intrasporangiaceae</taxon>
        <taxon>Terrabacter</taxon>
    </lineage>
</organism>
<dbReference type="PROSITE" id="PS51257">
    <property type="entry name" value="PROKAR_LIPOPROTEIN"/>
    <property type="match status" value="1"/>
</dbReference>
<feature type="signal peptide" evidence="2">
    <location>
        <begin position="1"/>
        <end position="32"/>
    </location>
</feature>
<proteinExistence type="predicted"/>
<sequence>MRSRPLVSYLGAASVGALTCLALASCASGAGAANGASSAPPSTVAGVTVGVDAAARGLVPQKYRDAGEVRVATDVPYAPFEMYASEGSTQITGVDYDLGQAVAARLGLKFTFTAQKFDGIIPAIQAGKFDAVMSAMTDKKERQAVLTFVDYSASGTGVLVAKGNPQGIKTYTDLCGQKVAVQAATNQLDLATSWQKECSAGGKGQIQLEQFPKDSDAQLAIKAGKVVAALATKPAAGYSAKTTDNGSAFEVVNDPAAPTGYQATPNGIGVNKADADLAKAVQKALQSLMDDGTYTKILAKYGVEGIAVKQATINGAVS</sequence>
<dbReference type="SMART" id="SM00062">
    <property type="entry name" value="PBPb"/>
    <property type="match status" value="1"/>
</dbReference>
<dbReference type="Gene3D" id="3.40.190.10">
    <property type="entry name" value="Periplasmic binding protein-like II"/>
    <property type="match status" value="2"/>
</dbReference>
<dbReference type="PANTHER" id="PTHR35936">
    <property type="entry name" value="MEMBRANE-BOUND LYTIC MUREIN TRANSGLYCOSYLASE F"/>
    <property type="match status" value="1"/>
</dbReference>
<dbReference type="PANTHER" id="PTHR35936:SF17">
    <property type="entry name" value="ARGININE-BINDING EXTRACELLULAR PROTEIN ARTP"/>
    <property type="match status" value="1"/>
</dbReference>
<evidence type="ECO:0000256" key="1">
    <source>
        <dbReference type="ARBA" id="ARBA00022729"/>
    </source>
</evidence>
<name>A0ABN2SRJ2_9MICO</name>
<keyword evidence="1 2" id="KW-0732">Signal</keyword>
<dbReference type="EMBL" id="BAAAPU010000011">
    <property type="protein sequence ID" value="GAA1991286.1"/>
    <property type="molecule type" value="Genomic_DNA"/>
</dbReference>
<accession>A0ABN2SRJ2</accession>
<feature type="domain" description="Solute-binding protein family 3/N-terminal" evidence="3">
    <location>
        <begin position="68"/>
        <end position="305"/>
    </location>
</feature>
<reference evidence="4 5" key="1">
    <citation type="journal article" date="2019" name="Int. J. Syst. Evol. Microbiol.">
        <title>The Global Catalogue of Microorganisms (GCM) 10K type strain sequencing project: providing services to taxonomists for standard genome sequencing and annotation.</title>
        <authorList>
            <consortium name="The Broad Institute Genomics Platform"/>
            <consortium name="The Broad Institute Genome Sequencing Center for Infectious Disease"/>
            <person name="Wu L."/>
            <person name="Ma J."/>
        </authorList>
    </citation>
    <scope>NUCLEOTIDE SEQUENCE [LARGE SCALE GENOMIC DNA]</scope>
    <source>
        <strain evidence="4 5">JCM 15628</strain>
    </source>
</reference>
<dbReference type="InterPro" id="IPR001638">
    <property type="entry name" value="Solute-binding_3/MltF_N"/>
</dbReference>
<dbReference type="Proteomes" id="UP001500013">
    <property type="component" value="Unassembled WGS sequence"/>
</dbReference>
<dbReference type="SUPFAM" id="SSF53850">
    <property type="entry name" value="Periplasmic binding protein-like II"/>
    <property type="match status" value="1"/>
</dbReference>
<evidence type="ECO:0000259" key="3">
    <source>
        <dbReference type="SMART" id="SM00062"/>
    </source>
</evidence>
<dbReference type="RefSeq" id="WP_344066123.1">
    <property type="nucleotide sequence ID" value="NZ_BAAAPU010000011.1"/>
</dbReference>
<evidence type="ECO:0000256" key="2">
    <source>
        <dbReference type="SAM" id="SignalP"/>
    </source>
</evidence>
<evidence type="ECO:0000313" key="4">
    <source>
        <dbReference type="EMBL" id="GAA1991286.1"/>
    </source>
</evidence>
<evidence type="ECO:0000313" key="5">
    <source>
        <dbReference type="Proteomes" id="UP001500013"/>
    </source>
</evidence>